<dbReference type="OMA" id="WEVPETN"/>
<reference evidence="2" key="3">
    <citation type="submission" date="2025-09" db="UniProtKB">
        <authorList>
            <consortium name="Ensembl"/>
        </authorList>
    </citation>
    <scope>IDENTIFICATION</scope>
    <source>
        <strain evidence="2">Guanapo</strain>
    </source>
</reference>
<evidence type="ECO:0000259" key="1">
    <source>
        <dbReference type="PROSITE" id="PS50853"/>
    </source>
</evidence>
<reference evidence="2" key="2">
    <citation type="submission" date="2025-08" db="UniProtKB">
        <authorList>
            <consortium name="Ensembl"/>
        </authorList>
    </citation>
    <scope>IDENTIFICATION</scope>
    <source>
        <strain evidence="2">Guanapo</strain>
    </source>
</reference>
<reference evidence="3" key="1">
    <citation type="submission" date="2013-11" db="EMBL/GenBank/DDBJ databases">
        <title>The genomic landscape of the Guanapo guppy.</title>
        <authorList>
            <person name="Kuenstner A."/>
            <person name="Dreyer C."/>
        </authorList>
    </citation>
    <scope>NUCLEOTIDE SEQUENCE</scope>
    <source>
        <strain evidence="3">Guanapo</strain>
    </source>
</reference>
<dbReference type="CDD" id="cd00063">
    <property type="entry name" value="FN3"/>
    <property type="match status" value="1"/>
</dbReference>
<sequence>MKTSVLLSWEVPETNKYQILYNNQKVEIQGDLKKKLITRLQPDTYYSFVLMSYGNGAGDLQQQVSVRTAPDLLSVKPTRYQPSVDEDWVTIVMPEVPAEAHVRSVLFLWKTC</sequence>
<dbReference type="PROSITE" id="PS50853">
    <property type="entry name" value="FN3"/>
    <property type="match status" value="1"/>
</dbReference>
<feature type="domain" description="Fibronectin type-III" evidence="1">
    <location>
        <begin position="1"/>
        <end position="71"/>
    </location>
</feature>
<dbReference type="SUPFAM" id="SSF49265">
    <property type="entry name" value="Fibronectin type III"/>
    <property type="match status" value="1"/>
</dbReference>
<dbReference type="STRING" id="8081.ENSPREP00000028631"/>
<proteinExistence type="predicted"/>
<dbReference type="Ensembl" id="ENSPRET00000028947.1">
    <property type="protein sequence ID" value="ENSPREP00000028631.1"/>
    <property type="gene ID" value="ENSPREG00000019377.1"/>
</dbReference>
<evidence type="ECO:0000313" key="3">
    <source>
        <dbReference type="Proteomes" id="UP000242638"/>
    </source>
</evidence>
<organism evidence="2 3">
    <name type="scientific">Poecilia reticulata</name>
    <name type="common">Guppy</name>
    <name type="synonym">Acanthophacelus reticulatus</name>
    <dbReference type="NCBI Taxonomy" id="8081"/>
    <lineage>
        <taxon>Eukaryota</taxon>
        <taxon>Metazoa</taxon>
        <taxon>Chordata</taxon>
        <taxon>Craniata</taxon>
        <taxon>Vertebrata</taxon>
        <taxon>Euteleostomi</taxon>
        <taxon>Actinopterygii</taxon>
        <taxon>Neopterygii</taxon>
        <taxon>Teleostei</taxon>
        <taxon>Neoteleostei</taxon>
        <taxon>Acanthomorphata</taxon>
        <taxon>Ovalentaria</taxon>
        <taxon>Atherinomorphae</taxon>
        <taxon>Cyprinodontiformes</taxon>
        <taxon>Poeciliidae</taxon>
        <taxon>Poeciliinae</taxon>
        <taxon>Poecilia</taxon>
    </lineage>
</organism>
<dbReference type="Proteomes" id="UP000242638">
    <property type="component" value="Unassembled WGS sequence"/>
</dbReference>
<protein>
    <recommendedName>
        <fullName evidence="1">Fibronectin type-III domain-containing protein</fullName>
    </recommendedName>
</protein>
<dbReference type="InterPro" id="IPR036116">
    <property type="entry name" value="FN3_sf"/>
</dbReference>
<dbReference type="Gene3D" id="2.60.40.10">
    <property type="entry name" value="Immunoglobulins"/>
    <property type="match status" value="1"/>
</dbReference>
<name>A0A3P9Q388_POERE</name>
<dbReference type="AlphaFoldDB" id="A0A3P9Q388"/>
<evidence type="ECO:0000313" key="2">
    <source>
        <dbReference type="Ensembl" id="ENSPREP00000028631.1"/>
    </source>
</evidence>
<dbReference type="InterPro" id="IPR013783">
    <property type="entry name" value="Ig-like_fold"/>
</dbReference>
<accession>A0A3P9Q388</accession>
<keyword evidence="3" id="KW-1185">Reference proteome</keyword>
<dbReference type="GeneTree" id="ENSGT00940000175817"/>
<dbReference type="InterPro" id="IPR003961">
    <property type="entry name" value="FN3_dom"/>
</dbReference>